<keyword evidence="2 5" id="KW-0812">Transmembrane</keyword>
<dbReference type="Proteomes" id="UP000033115">
    <property type="component" value="Chromosome"/>
</dbReference>
<dbReference type="InterPro" id="IPR000515">
    <property type="entry name" value="MetI-like"/>
</dbReference>
<evidence type="ECO:0000313" key="8">
    <source>
        <dbReference type="Proteomes" id="UP000033115"/>
    </source>
</evidence>
<keyword evidence="8" id="KW-1185">Reference proteome</keyword>
<evidence type="ECO:0000313" key="7">
    <source>
        <dbReference type="EMBL" id="AKA68268.1"/>
    </source>
</evidence>
<feature type="domain" description="ABC transmembrane type-1" evidence="6">
    <location>
        <begin position="63"/>
        <end position="275"/>
    </location>
</feature>
<feature type="transmembrane region" description="Helical" evidence="5">
    <location>
        <begin position="151"/>
        <end position="175"/>
    </location>
</feature>
<keyword evidence="3 5" id="KW-1133">Transmembrane helix</keyword>
<dbReference type="CDD" id="cd06261">
    <property type="entry name" value="TM_PBP2"/>
    <property type="match status" value="1"/>
</dbReference>
<feature type="transmembrane region" description="Helical" evidence="5">
    <location>
        <begin position="101"/>
        <end position="121"/>
    </location>
</feature>
<proteinExistence type="inferred from homology"/>
<feature type="transmembrane region" description="Helical" evidence="5">
    <location>
        <begin position="69"/>
        <end position="89"/>
    </location>
</feature>
<dbReference type="InterPro" id="IPR052730">
    <property type="entry name" value="Sugar_ABC_transporter"/>
</dbReference>
<accession>A0A0E3JXK9</accession>
<feature type="transmembrane region" description="Helical" evidence="5">
    <location>
        <begin position="7"/>
        <end position="31"/>
    </location>
</feature>
<name>A0A0E3JXK9_CLOSL</name>
<evidence type="ECO:0000256" key="4">
    <source>
        <dbReference type="ARBA" id="ARBA00023136"/>
    </source>
</evidence>
<gene>
    <name evidence="7" type="ORF">CSCA_1143</name>
</gene>
<evidence type="ECO:0000256" key="3">
    <source>
        <dbReference type="ARBA" id="ARBA00022989"/>
    </source>
</evidence>
<dbReference type="Gene3D" id="1.10.3720.10">
    <property type="entry name" value="MetI-like"/>
    <property type="match status" value="1"/>
</dbReference>
<dbReference type="Pfam" id="PF00528">
    <property type="entry name" value="BPD_transp_1"/>
    <property type="match status" value="1"/>
</dbReference>
<protein>
    <submittedName>
        <fullName evidence="7">Binding-protein-dependent transport systems inner membrane component</fullName>
    </submittedName>
</protein>
<dbReference type="PANTHER" id="PTHR43759:SF1">
    <property type="entry name" value="GLUCOSE IMPORT SYSTEM PERMEASE PROTEIN GLCT"/>
    <property type="match status" value="1"/>
</dbReference>
<keyword evidence="5" id="KW-0813">Transport</keyword>
<dbReference type="HOGENOM" id="CLU_016047_18_4_9"/>
<dbReference type="PROSITE" id="PS50928">
    <property type="entry name" value="ABC_TM1"/>
    <property type="match status" value="1"/>
</dbReference>
<dbReference type="STRING" id="1548.CSCA_1143"/>
<organism evidence="7 8">
    <name type="scientific">Clostridium scatologenes</name>
    <dbReference type="NCBI Taxonomy" id="1548"/>
    <lineage>
        <taxon>Bacteria</taxon>
        <taxon>Bacillati</taxon>
        <taxon>Bacillota</taxon>
        <taxon>Clostridia</taxon>
        <taxon>Eubacteriales</taxon>
        <taxon>Clostridiaceae</taxon>
        <taxon>Clostridium</taxon>
    </lineage>
</organism>
<dbReference type="EMBL" id="CP009933">
    <property type="protein sequence ID" value="AKA68268.1"/>
    <property type="molecule type" value="Genomic_DNA"/>
</dbReference>
<reference evidence="7 8" key="1">
    <citation type="journal article" date="2015" name="J. Biotechnol.">
        <title>Complete genome sequence of a malodorant-producing acetogen, Clostridium scatologenes ATCC 25775(T).</title>
        <authorList>
            <person name="Zhu Z."/>
            <person name="Guo T."/>
            <person name="Zheng H."/>
            <person name="Song T."/>
            <person name="Ouyang P."/>
            <person name="Xie J."/>
        </authorList>
    </citation>
    <scope>NUCLEOTIDE SEQUENCE [LARGE SCALE GENOMIC DNA]</scope>
    <source>
        <strain evidence="7 8">ATCC 25775</strain>
    </source>
</reference>
<feature type="transmembrane region" description="Helical" evidence="5">
    <location>
        <begin position="256"/>
        <end position="275"/>
    </location>
</feature>
<comment type="similarity">
    <text evidence="5">Belongs to the binding-protein-dependent transport system permease family.</text>
</comment>
<evidence type="ECO:0000259" key="6">
    <source>
        <dbReference type="PROSITE" id="PS50928"/>
    </source>
</evidence>
<dbReference type="GO" id="GO:0005886">
    <property type="term" value="C:plasma membrane"/>
    <property type="evidence" value="ECO:0007669"/>
    <property type="project" value="UniProtKB-SubCell"/>
</dbReference>
<sequence>MKIEVKPYILLLPAAIVLFGILASGIIMALAQSLGYMPIVGIRELTFKYYISIISDKSFLESLMFSLKISLISSIIAVIVGVILAYSMLINKHRISIEKTLYILPIIVPHMVASFLMFNILTQSGLLPRILYGLGMLKEQSHFPNLIFDRYGIGIIMTYLWKEIPFVAMVVYAFMSNINRNLQEVAVNLGASRRQRFWYIILPLSWPSIISSFIIIFAFSFGAFEVPYLLGPTTPKTLPIKAFIEYSNPDISNRPYAMALNVILTFISIIVVWIYDKTLSLICRNM</sequence>
<dbReference type="AlphaFoldDB" id="A0A0E3JXK9"/>
<comment type="subcellular location">
    <subcellularLocation>
        <location evidence="5">Cell membrane</location>
        <topology evidence="5">Multi-pass membrane protein</topology>
    </subcellularLocation>
    <subcellularLocation>
        <location evidence="1">Membrane</location>
        <topology evidence="1">Multi-pass membrane protein</topology>
    </subcellularLocation>
</comment>
<evidence type="ECO:0000256" key="1">
    <source>
        <dbReference type="ARBA" id="ARBA00004141"/>
    </source>
</evidence>
<feature type="transmembrane region" description="Helical" evidence="5">
    <location>
        <begin position="196"/>
        <end position="224"/>
    </location>
</feature>
<dbReference type="PANTHER" id="PTHR43759">
    <property type="entry name" value="TREHALOSE TRANSPORT SYSTEM PERMEASE PROTEIN SUGA"/>
    <property type="match status" value="1"/>
</dbReference>
<dbReference type="GO" id="GO:0055085">
    <property type="term" value="P:transmembrane transport"/>
    <property type="evidence" value="ECO:0007669"/>
    <property type="project" value="InterPro"/>
</dbReference>
<dbReference type="RefSeq" id="WP_029159747.1">
    <property type="nucleotide sequence ID" value="NZ_CP009933.1"/>
</dbReference>
<dbReference type="InterPro" id="IPR035906">
    <property type="entry name" value="MetI-like_sf"/>
</dbReference>
<dbReference type="KEGG" id="csq:CSCA_1143"/>
<keyword evidence="4 5" id="KW-0472">Membrane</keyword>
<dbReference type="SUPFAM" id="SSF161098">
    <property type="entry name" value="MetI-like"/>
    <property type="match status" value="1"/>
</dbReference>
<evidence type="ECO:0000256" key="5">
    <source>
        <dbReference type="RuleBase" id="RU363032"/>
    </source>
</evidence>
<evidence type="ECO:0000256" key="2">
    <source>
        <dbReference type="ARBA" id="ARBA00022692"/>
    </source>
</evidence>